<dbReference type="InterPro" id="IPR036962">
    <property type="entry name" value="Glyco_hydro_3_N_sf"/>
</dbReference>
<proteinExistence type="inferred from homology"/>
<sequence length="810" mass="85887">MTDAPLDLDALVAKLTLEQKVRLLSGADWWTLAPEPAVGLRAMALSDGPVGVRGTRHDETDPSANAPSASAIAASWDVDLVADLARLLAAEARRKEVDVVLGPTINLHRSPLGGRHFECYSEDPWLTSVLGTAYVVALQACGVGATPKHYVANDSETDRFTVDVRVDERTLREVYLRPFEEMVCRGGAWLVMAAYNSVNGTTMTEHPLLAEPLKGEWGFDGVVVSDWFAARTTVAAGNGGLDLAMPADNSPWGDELVAAVRAGTVDERAVDDKVRRLLRLASRVGALAGAPAALAPPRVEAAPLLRRLASAGSVLLTNRDELLPLRAEQLSRVAVLGPHAAAARTQGGGSSEVHPGYVVSPLAGVRAALAGVAEVTHVAGTRLAEGLEPVAPPLVSIPTTGEPGLLVELLAADGTVLKTEHRRAGRLRYTSGDLPDGVARLRASTRLCADEPGQWRFGFRGVGEFTLAVAGETVFDEGAYPADLNLVDAFHEPPERAVSRTLDDGETVELTLTYEIPVGAPATLCMLGFERPPYDPAAEQARAVAAAAQSDVAVVVVGTTEQVESEGADRRSLRLPGDQDALVRAVAEANPRTVVVVCAGSPVELPWRDQVGAVLLTWFGGQELGDAVADLLLGVAEPGGRLPTSWPATEADVPVLTTTPEQGQLPYPEGIHIGYRAWLRSGREPAFPFGYGLGYTSWEYESLRVVGTTAVVTLRNTGRRAGKEVVQAYLSRPDSSVERPVRWLAGFAVANAEPGQQVSVEVPLDPYGFGYWSVAQHRWVTEPGEFTLSVGRNVGDTPLTSTVSAPVSGS</sequence>
<dbReference type="PANTHER" id="PTHR42715:SF10">
    <property type="entry name" value="BETA-GLUCOSIDASE"/>
    <property type="match status" value="1"/>
</dbReference>
<dbReference type="InterPro" id="IPR017853">
    <property type="entry name" value="GH"/>
</dbReference>
<dbReference type="Pfam" id="PF01915">
    <property type="entry name" value="Glyco_hydro_3_C"/>
    <property type="match status" value="1"/>
</dbReference>
<feature type="domain" description="Fibronectin type III-like" evidence="3">
    <location>
        <begin position="724"/>
        <end position="794"/>
    </location>
</feature>
<keyword evidence="2 4" id="KW-0378">Hydrolase</keyword>
<dbReference type="PRINTS" id="PR00133">
    <property type="entry name" value="GLHYDRLASE3"/>
</dbReference>
<reference evidence="4" key="1">
    <citation type="submission" date="2021-02" db="EMBL/GenBank/DDBJ databases">
        <title>Natrosporangium hydrolyticum gen. nov., sp. nov, a haloalkaliphilic actinobacterium from a soda solonchak soil.</title>
        <authorList>
            <person name="Sorokin D.Y."/>
            <person name="Khijniak T.V."/>
            <person name="Zakharycheva A.P."/>
            <person name="Boueva O.V."/>
            <person name="Ariskina E.V."/>
            <person name="Hahnke R.L."/>
            <person name="Bunk B."/>
            <person name="Sproer C."/>
            <person name="Schumann P."/>
            <person name="Evtushenko L.I."/>
            <person name="Kublanov I.V."/>
        </authorList>
    </citation>
    <scope>NUCLEOTIDE SEQUENCE</scope>
    <source>
        <strain evidence="4">DSM 106523</strain>
    </source>
</reference>
<dbReference type="InterPro" id="IPR001764">
    <property type="entry name" value="Glyco_hydro_3_N"/>
</dbReference>
<name>A0A895Y584_9ACTN</name>
<dbReference type="Gene3D" id="3.40.50.1700">
    <property type="entry name" value="Glycoside hydrolase family 3 C-terminal domain"/>
    <property type="match status" value="1"/>
</dbReference>
<dbReference type="KEGG" id="nhy:JQS43_14380"/>
<dbReference type="SUPFAM" id="SSF51445">
    <property type="entry name" value="(Trans)glycosidases"/>
    <property type="match status" value="1"/>
</dbReference>
<dbReference type="Pfam" id="PF00933">
    <property type="entry name" value="Glyco_hydro_3"/>
    <property type="match status" value="1"/>
</dbReference>
<dbReference type="AlphaFoldDB" id="A0A895Y584"/>
<dbReference type="Gene3D" id="3.20.20.300">
    <property type="entry name" value="Glycoside hydrolase, family 3, N-terminal domain"/>
    <property type="match status" value="1"/>
</dbReference>
<dbReference type="InterPro" id="IPR002772">
    <property type="entry name" value="Glyco_hydro_3_C"/>
</dbReference>
<dbReference type="EMBL" id="CP070499">
    <property type="protein sequence ID" value="QSB12864.1"/>
    <property type="molecule type" value="Genomic_DNA"/>
</dbReference>
<dbReference type="InterPro" id="IPR026891">
    <property type="entry name" value="Fn3-like"/>
</dbReference>
<dbReference type="Gene3D" id="2.60.40.10">
    <property type="entry name" value="Immunoglobulins"/>
    <property type="match status" value="1"/>
</dbReference>
<dbReference type="GO" id="GO:0005975">
    <property type="term" value="P:carbohydrate metabolic process"/>
    <property type="evidence" value="ECO:0007669"/>
    <property type="project" value="InterPro"/>
</dbReference>
<dbReference type="InterPro" id="IPR050288">
    <property type="entry name" value="Cellulose_deg_GH3"/>
</dbReference>
<dbReference type="SMART" id="SM01217">
    <property type="entry name" value="Fn3_like"/>
    <property type="match status" value="1"/>
</dbReference>
<evidence type="ECO:0000313" key="5">
    <source>
        <dbReference type="Proteomes" id="UP000662857"/>
    </source>
</evidence>
<dbReference type="InterPro" id="IPR036881">
    <property type="entry name" value="Glyco_hydro_3_C_sf"/>
</dbReference>
<dbReference type="GO" id="GO:0004553">
    <property type="term" value="F:hydrolase activity, hydrolyzing O-glycosyl compounds"/>
    <property type="evidence" value="ECO:0007669"/>
    <property type="project" value="InterPro"/>
</dbReference>
<evidence type="ECO:0000256" key="2">
    <source>
        <dbReference type="ARBA" id="ARBA00022801"/>
    </source>
</evidence>
<evidence type="ECO:0000256" key="1">
    <source>
        <dbReference type="ARBA" id="ARBA00005336"/>
    </source>
</evidence>
<dbReference type="RefSeq" id="WP_239674908.1">
    <property type="nucleotide sequence ID" value="NZ_CP070499.1"/>
</dbReference>
<keyword evidence="5" id="KW-1185">Reference proteome</keyword>
<dbReference type="InterPro" id="IPR013783">
    <property type="entry name" value="Ig-like_fold"/>
</dbReference>
<dbReference type="Pfam" id="PF14310">
    <property type="entry name" value="Fn3-like"/>
    <property type="match status" value="1"/>
</dbReference>
<accession>A0A895Y584</accession>
<dbReference type="SUPFAM" id="SSF52279">
    <property type="entry name" value="Beta-D-glucan exohydrolase, C-terminal domain"/>
    <property type="match status" value="1"/>
</dbReference>
<protein>
    <submittedName>
        <fullName evidence="4">Glycoside hydrolase family 3 C-terminal domain-containing protein</fullName>
    </submittedName>
</protein>
<organism evidence="4 5">
    <name type="scientific">Natronosporangium hydrolyticum</name>
    <dbReference type="NCBI Taxonomy" id="2811111"/>
    <lineage>
        <taxon>Bacteria</taxon>
        <taxon>Bacillati</taxon>
        <taxon>Actinomycetota</taxon>
        <taxon>Actinomycetes</taxon>
        <taxon>Micromonosporales</taxon>
        <taxon>Micromonosporaceae</taxon>
        <taxon>Natronosporangium</taxon>
    </lineage>
</organism>
<dbReference type="Gene3D" id="2.60.120.260">
    <property type="entry name" value="Galactose-binding domain-like"/>
    <property type="match status" value="1"/>
</dbReference>
<dbReference type="PANTHER" id="PTHR42715">
    <property type="entry name" value="BETA-GLUCOSIDASE"/>
    <property type="match status" value="1"/>
</dbReference>
<comment type="similarity">
    <text evidence="1">Belongs to the glycosyl hydrolase 3 family.</text>
</comment>
<evidence type="ECO:0000259" key="3">
    <source>
        <dbReference type="SMART" id="SM01217"/>
    </source>
</evidence>
<evidence type="ECO:0000313" key="4">
    <source>
        <dbReference type="EMBL" id="QSB12864.1"/>
    </source>
</evidence>
<gene>
    <name evidence="4" type="ORF">JQS43_14380</name>
</gene>
<dbReference type="Proteomes" id="UP000662857">
    <property type="component" value="Chromosome"/>
</dbReference>